<feature type="region of interest" description="Disordered" evidence="1">
    <location>
        <begin position="67"/>
        <end position="87"/>
    </location>
</feature>
<organism evidence="2 3">
    <name type="scientific">Obba rivulosa</name>
    <dbReference type="NCBI Taxonomy" id="1052685"/>
    <lineage>
        <taxon>Eukaryota</taxon>
        <taxon>Fungi</taxon>
        <taxon>Dikarya</taxon>
        <taxon>Basidiomycota</taxon>
        <taxon>Agaricomycotina</taxon>
        <taxon>Agaricomycetes</taxon>
        <taxon>Polyporales</taxon>
        <taxon>Gelatoporiaceae</taxon>
        <taxon>Obba</taxon>
    </lineage>
</organism>
<evidence type="ECO:0000313" key="2">
    <source>
        <dbReference type="EMBL" id="OCH83564.1"/>
    </source>
</evidence>
<evidence type="ECO:0000313" key="3">
    <source>
        <dbReference type="Proteomes" id="UP000250043"/>
    </source>
</evidence>
<reference evidence="2 3" key="1">
    <citation type="submission" date="2016-07" db="EMBL/GenBank/DDBJ databases">
        <title>Draft genome of the white-rot fungus Obba rivulosa 3A-2.</title>
        <authorList>
            <consortium name="DOE Joint Genome Institute"/>
            <person name="Miettinen O."/>
            <person name="Riley R."/>
            <person name="Acob R."/>
            <person name="Barry K."/>
            <person name="Cullen D."/>
            <person name="De Vries R."/>
            <person name="Hainaut M."/>
            <person name="Hatakka A."/>
            <person name="Henrissat B."/>
            <person name="Hilden K."/>
            <person name="Kuo R."/>
            <person name="Labutti K."/>
            <person name="Lipzen A."/>
            <person name="Makela M.R."/>
            <person name="Sandor L."/>
            <person name="Spatafora J.W."/>
            <person name="Grigoriev I.V."/>
            <person name="Hibbett D.S."/>
        </authorList>
    </citation>
    <scope>NUCLEOTIDE SEQUENCE [LARGE SCALE GENOMIC DNA]</scope>
    <source>
        <strain evidence="2 3">3A-2</strain>
    </source>
</reference>
<keyword evidence="3" id="KW-1185">Reference proteome</keyword>
<gene>
    <name evidence="2" type="ORF">OBBRIDRAFT_840421</name>
</gene>
<protein>
    <submittedName>
        <fullName evidence="2">Uncharacterized protein</fullName>
    </submittedName>
</protein>
<name>A0A8E2AKK5_9APHY</name>
<dbReference type="AlphaFoldDB" id="A0A8E2AKK5"/>
<feature type="compositionally biased region" description="Basic and acidic residues" evidence="1">
    <location>
        <begin position="108"/>
        <end position="117"/>
    </location>
</feature>
<sequence>MPLPAEIMSSPQSEVTIPLCMPFEATKPPTSQIPSPSDSASPLRMPAKSITSPAMPTIVSAYQITANLPRTPPTTGTANARSESNEQECVKMDTILLPVKMCGQGRAKAPERSDSWTKRQPRVGRNKGPLQDEAAAVPMVEDSTRACKVVVAPPVREHPARARKASVRALQQDPLEARAAQ</sequence>
<feature type="region of interest" description="Disordered" evidence="1">
    <location>
        <begin position="103"/>
        <end position="136"/>
    </location>
</feature>
<feature type="compositionally biased region" description="Polar residues" evidence="1">
    <location>
        <begin position="28"/>
        <end position="40"/>
    </location>
</feature>
<proteinExistence type="predicted"/>
<feature type="compositionally biased region" description="Polar residues" evidence="1">
    <location>
        <begin position="67"/>
        <end position="82"/>
    </location>
</feature>
<dbReference type="Proteomes" id="UP000250043">
    <property type="component" value="Unassembled WGS sequence"/>
</dbReference>
<dbReference type="EMBL" id="KV722989">
    <property type="protein sequence ID" value="OCH83564.1"/>
    <property type="molecule type" value="Genomic_DNA"/>
</dbReference>
<evidence type="ECO:0000256" key="1">
    <source>
        <dbReference type="SAM" id="MobiDB-lite"/>
    </source>
</evidence>
<feature type="region of interest" description="Disordered" evidence="1">
    <location>
        <begin position="157"/>
        <end position="181"/>
    </location>
</feature>
<feature type="region of interest" description="Disordered" evidence="1">
    <location>
        <begin position="23"/>
        <end position="52"/>
    </location>
</feature>
<accession>A0A8E2AKK5</accession>